<protein>
    <submittedName>
        <fullName evidence="2 3">Uncharacterized protein</fullName>
    </submittedName>
</protein>
<sequence length="131" mass="13687">MPSSGARRTGLQSHAGRPATWPGRIASKLRVTCILQTTTGAAGQRPPWPETSNQIPCPALSPSRLSAWHATSSESSTSGEIIALSRQVFHQGAIDSNSILAGKAALLDKMATHVQNTSSTPPVNNATQSGF</sequence>
<reference evidence="3" key="5">
    <citation type="submission" date="2015-06" db="UniProtKB">
        <authorList>
            <consortium name="EnsemblFungi"/>
        </authorList>
    </citation>
    <scope>IDENTIFICATION</scope>
    <source>
        <strain evidence="3">ATCC 64411</strain>
    </source>
</reference>
<organism evidence="3 4">
    <name type="scientific">Magnaporthiopsis poae (strain ATCC 64411 / 73-15)</name>
    <name type="common">Kentucky bluegrass fungus</name>
    <name type="synonym">Magnaporthe poae</name>
    <dbReference type="NCBI Taxonomy" id="644358"/>
    <lineage>
        <taxon>Eukaryota</taxon>
        <taxon>Fungi</taxon>
        <taxon>Dikarya</taxon>
        <taxon>Ascomycota</taxon>
        <taxon>Pezizomycotina</taxon>
        <taxon>Sordariomycetes</taxon>
        <taxon>Sordariomycetidae</taxon>
        <taxon>Magnaporthales</taxon>
        <taxon>Magnaporthaceae</taxon>
        <taxon>Magnaporthiopsis</taxon>
    </lineage>
</organism>
<dbReference type="EnsemblFungi" id="MAPG_09258T0">
    <property type="protein sequence ID" value="MAPG_09258T0"/>
    <property type="gene ID" value="MAPG_09258"/>
</dbReference>
<accession>A0A0C4E9H3</accession>
<dbReference type="VEuPathDB" id="FungiDB:MAPG_09258"/>
<proteinExistence type="predicted"/>
<evidence type="ECO:0000313" key="4">
    <source>
        <dbReference type="Proteomes" id="UP000011715"/>
    </source>
</evidence>
<evidence type="ECO:0000256" key="1">
    <source>
        <dbReference type="SAM" id="MobiDB-lite"/>
    </source>
</evidence>
<evidence type="ECO:0000313" key="3">
    <source>
        <dbReference type="EnsemblFungi" id="MAPG_09258T0"/>
    </source>
</evidence>
<evidence type="ECO:0000313" key="2">
    <source>
        <dbReference type="EMBL" id="KLU90294.1"/>
    </source>
</evidence>
<reference evidence="4" key="1">
    <citation type="submission" date="2010-05" db="EMBL/GenBank/DDBJ databases">
        <title>The genome sequence of Magnaporthe poae strain ATCC 64411.</title>
        <authorList>
            <person name="Ma L.-J."/>
            <person name="Dead R."/>
            <person name="Young S."/>
            <person name="Zeng Q."/>
            <person name="Koehrsen M."/>
            <person name="Alvarado L."/>
            <person name="Berlin A."/>
            <person name="Chapman S.B."/>
            <person name="Chen Z."/>
            <person name="Freedman E."/>
            <person name="Gellesch M."/>
            <person name="Goldberg J."/>
            <person name="Griggs A."/>
            <person name="Gujja S."/>
            <person name="Heilman E.R."/>
            <person name="Heiman D."/>
            <person name="Hepburn T."/>
            <person name="Howarth C."/>
            <person name="Jen D."/>
            <person name="Larson L."/>
            <person name="Mehta T."/>
            <person name="Neiman D."/>
            <person name="Pearson M."/>
            <person name="Roberts A."/>
            <person name="Saif S."/>
            <person name="Shea T."/>
            <person name="Shenoy N."/>
            <person name="Sisk P."/>
            <person name="Stolte C."/>
            <person name="Sykes S."/>
            <person name="Walk T."/>
            <person name="White J."/>
            <person name="Yandava C."/>
            <person name="Haas B."/>
            <person name="Nusbaum C."/>
            <person name="Birren B."/>
        </authorList>
    </citation>
    <scope>NUCLEOTIDE SEQUENCE [LARGE SCALE GENOMIC DNA]</scope>
    <source>
        <strain evidence="4">ATCC 64411 / 73-15</strain>
    </source>
</reference>
<feature type="region of interest" description="Disordered" evidence="1">
    <location>
        <begin position="1"/>
        <end position="22"/>
    </location>
</feature>
<reference evidence="3" key="4">
    <citation type="journal article" date="2015" name="G3 (Bethesda)">
        <title>Genome sequences of three phytopathogenic species of the Magnaporthaceae family of fungi.</title>
        <authorList>
            <person name="Okagaki L.H."/>
            <person name="Nunes C.C."/>
            <person name="Sailsbery J."/>
            <person name="Clay B."/>
            <person name="Brown D."/>
            <person name="John T."/>
            <person name="Oh Y."/>
            <person name="Young N."/>
            <person name="Fitzgerald M."/>
            <person name="Haas B.J."/>
            <person name="Zeng Q."/>
            <person name="Young S."/>
            <person name="Adiconis X."/>
            <person name="Fan L."/>
            <person name="Levin J.Z."/>
            <person name="Mitchell T.K."/>
            <person name="Okubara P.A."/>
            <person name="Farman M.L."/>
            <person name="Kohn L.M."/>
            <person name="Birren B."/>
            <person name="Ma L.-J."/>
            <person name="Dean R.A."/>
        </authorList>
    </citation>
    <scope>NUCLEOTIDE SEQUENCE</scope>
    <source>
        <strain evidence="3">ATCC 64411 / 73-15</strain>
    </source>
</reference>
<dbReference type="EMBL" id="GL876974">
    <property type="protein sequence ID" value="KLU90294.1"/>
    <property type="molecule type" value="Genomic_DNA"/>
</dbReference>
<gene>
    <name evidence="2" type="ORF">MAPG_09258</name>
</gene>
<keyword evidence="4" id="KW-1185">Reference proteome</keyword>
<dbReference type="AlphaFoldDB" id="A0A0C4E9H3"/>
<reference evidence="2" key="3">
    <citation type="submission" date="2011-03" db="EMBL/GenBank/DDBJ databases">
        <title>Annotation of Magnaporthe poae ATCC 64411.</title>
        <authorList>
            <person name="Ma L.-J."/>
            <person name="Dead R."/>
            <person name="Young S.K."/>
            <person name="Zeng Q."/>
            <person name="Gargeya S."/>
            <person name="Fitzgerald M."/>
            <person name="Haas B."/>
            <person name="Abouelleil A."/>
            <person name="Alvarado L."/>
            <person name="Arachchi H.M."/>
            <person name="Berlin A."/>
            <person name="Brown A."/>
            <person name="Chapman S.B."/>
            <person name="Chen Z."/>
            <person name="Dunbar C."/>
            <person name="Freedman E."/>
            <person name="Gearin G."/>
            <person name="Gellesch M."/>
            <person name="Goldberg J."/>
            <person name="Griggs A."/>
            <person name="Gujja S."/>
            <person name="Heiman D."/>
            <person name="Howarth C."/>
            <person name="Larson L."/>
            <person name="Lui A."/>
            <person name="MacDonald P.J.P."/>
            <person name="Mehta T."/>
            <person name="Montmayeur A."/>
            <person name="Murphy C."/>
            <person name="Neiman D."/>
            <person name="Pearson M."/>
            <person name="Priest M."/>
            <person name="Roberts A."/>
            <person name="Saif S."/>
            <person name="Shea T."/>
            <person name="Shenoy N."/>
            <person name="Sisk P."/>
            <person name="Stolte C."/>
            <person name="Sykes S."/>
            <person name="Yandava C."/>
            <person name="Wortman J."/>
            <person name="Nusbaum C."/>
            <person name="Birren B."/>
        </authorList>
    </citation>
    <scope>NUCLEOTIDE SEQUENCE</scope>
    <source>
        <strain evidence="2">ATCC 64411</strain>
    </source>
</reference>
<reference evidence="2" key="2">
    <citation type="submission" date="2010-05" db="EMBL/GenBank/DDBJ databases">
        <title>The Genome Sequence of Magnaporthe poae strain ATCC 64411.</title>
        <authorList>
            <consortium name="The Broad Institute Genome Sequencing Platform"/>
            <consortium name="Broad Institute Genome Sequencing Center for Infectious Disease"/>
            <person name="Ma L.-J."/>
            <person name="Dead R."/>
            <person name="Young S."/>
            <person name="Zeng Q."/>
            <person name="Koehrsen M."/>
            <person name="Alvarado L."/>
            <person name="Berlin A."/>
            <person name="Chapman S.B."/>
            <person name="Chen Z."/>
            <person name="Freedman E."/>
            <person name="Gellesch M."/>
            <person name="Goldberg J."/>
            <person name="Griggs A."/>
            <person name="Gujja S."/>
            <person name="Heilman E.R."/>
            <person name="Heiman D."/>
            <person name="Hepburn T."/>
            <person name="Howarth C."/>
            <person name="Jen D."/>
            <person name="Larson L."/>
            <person name="Mehta T."/>
            <person name="Neiman D."/>
            <person name="Pearson M."/>
            <person name="Roberts A."/>
            <person name="Saif S."/>
            <person name="Shea T."/>
            <person name="Shenoy N."/>
            <person name="Sisk P."/>
            <person name="Stolte C."/>
            <person name="Sykes S."/>
            <person name="Walk T."/>
            <person name="White J."/>
            <person name="Yandava C."/>
            <person name="Haas B."/>
            <person name="Nusbaum C."/>
            <person name="Birren B."/>
        </authorList>
    </citation>
    <scope>NUCLEOTIDE SEQUENCE</scope>
    <source>
        <strain evidence="2">ATCC 64411</strain>
    </source>
</reference>
<dbReference type="Proteomes" id="UP000011715">
    <property type="component" value="Unassembled WGS sequence"/>
</dbReference>
<name>A0A0C4E9H3_MAGP6</name>
<dbReference type="EMBL" id="ADBL01002264">
    <property type="status" value="NOT_ANNOTATED_CDS"/>
    <property type="molecule type" value="Genomic_DNA"/>
</dbReference>